<organism evidence="1 2">
    <name type="scientific">Phocaeicola dorei DSM 17855</name>
    <dbReference type="NCBI Taxonomy" id="483217"/>
    <lineage>
        <taxon>Bacteria</taxon>
        <taxon>Pseudomonadati</taxon>
        <taxon>Bacteroidota</taxon>
        <taxon>Bacteroidia</taxon>
        <taxon>Bacteroidales</taxon>
        <taxon>Bacteroidaceae</taxon>
        <taxon>Phocaeicola</taxon>
    </lineage>
</organism>
<protein>
    <submittedName>
        <fullName evidence="1">Uncharacterized protein</fullName>
    </submittedName>
</protein>
<name>B6W4Q1_9BACT</name>
<dbReference type="AlphaFoldDB" id="B6W4Q1"/>
<sequence length="40" mass="4530">MIGEMNRLTDLNSSVVVVQPIEQGMVDLLNKQDCLYHVNL</sequence>
<reference evidence="1 2" key="2">
    <citation type="submission" date="2008-10" db="EMBL/GenBank/DDBJ databases">
        <authorList>
            <person name="Fulton L."/>
            <person name="Clifton S."/>
            <person name="Fulton B."/>
            <person name="Xu J."/>
            <person name="Minx P."/>
            <person name="Pepin K.H."/>
            <person name="Johnson M."/>
            <person name="Thiruvilangam P."/>
            <person name="Bhonagiri V."/>
            <person name="Nash W.E."/>
            <person name="Mardis E.R."/>
            <person name="Wilson R.K."/>
        </authorList>
    </citation>
    <scope>NUCLEOTIDE SEQUENCE [LARGE SCALE GENOMIC DNA]</scope>
    <source>
        <strain evidence="1 2">DSM 17855</strain>
    </source>
</reference>
<accession>B6W4Q1</accession>
<gene>
    <name evidence="1" type="ORF">BACDOR_04635</name>
</gene>
<reference evidence="1 2" key="1">
    <citation type="submission" date="2008-10" db="EMBL/GenBank/DDBJ databases">
        <title>Draft genome sequence of Bacteroides dorei (DSM 17855).</title>
        <authorList>
            <person name="Sudarsanam P."/>
            <person name="Ley R."/>
            <person name="Guruge J."/>
            <person name="Turnbaugh P.J."/>
            <person name="Mahowald M."/>
            <person name="Liep D."/>
            <person name="Gordon J."/>
        </authorList>
    </citation>
    <scope>NUCLEOTIDE SEQUENCE [LARGE SCALE GENOMIC DNA]</scope>
    <source>
        <strain evidence="1 2">DSM 17855</strain>
    </source>
</reference>
<evidence type="ECO:0000313" key="1">
    <source>
        <dbReference type="EMBL" id="EEB22987.1"/>
    </source>
</evidence>
<proteinExistence type="predicted"/>
<dbReference type="EMBL" id="ABWZ01000082">
    <property type="protein sequence ID" value="EEB22987.1"/>
    <property type="molecule type" value="Genomic_DNA"/>
</dbReference>
<dbReference type="Proteomes" id="UP000004849">
    <property type="component" value="Unassembled WGS sequence"/>
</dbReference>
<evidence type="ECO:0000313" key="2">
    <source>
        <dbReference type="Proteomes" id="UP000004849"/>
    </source>
</evidence>
<dbReference type="HOGENOM" id="CLU_3284787_0_0_10"/>